<protein>
    <submittedName>
        <fullName evidence="1">Uncharacterized protein</fullName>
    </submittedName>
</protein>
<dbReference type="EMBL" id="AQIB01128565">
    <property type="status" value="NOT_ANNOTATED_CDS"/>
    <property type="molecule type" value="Genomic_DNA"/>
</dbReference>
<dbReference type="STRING" id="60711.ENSCSAP00000004840"/>
<reference evidence="1" key="3">
    <citation type="submission" date="2025-09" db="UniProtKB">
        <authorList>
            <consortium name="Ensembl"/>
        </authorList>
    </citation>
    <scope>IDENTIFICATION</scope>
</reference>
<dbReference type="GeneTree" id="ENSGT01040000243826"/>
<reference evidence="1 2" key="1">
    <citation type="submission" date="2014-03" db="EMBL/GenBank/DDBJ databases">
        <authorList>
            <person name="Warren W."/>
            <person name="Wilson R.K."/>
        </authorList>
    </citation>
    <scope>NUCLEOTIDE SEQUENCE</scope>
</reference>
<keyword evidence="2" id="KW-1185">Reference proteome</keyword>
<name>A0A0D9R8A1_CHLSB</name>
<dbReference type="AlphaFoldDB" id="A0A0D9R8A1"/>
<accession>A0A0D9R8A1</accession>
<dbReference type="Ensembl" id="ENSCSAT00000006639.1">
    <property type="protein sequence ID" value="ENSCSAP00000004840.1"/>
    <property type="gene ID" value="ENSCSAG00000008582.1"/>
</dbReference>
<evidence type="ECO:0000313" key="2">
    <source>
        <dbReference type="Proteomes" id="UP000029965"/>
    </source>
</evidence>
<organism evidence="1 2">
    <name type="scientific">Chlorocebus sabaeus</name>
    <name type="common">Green monkey</name>
    <name type="synonym">Simia sabaea</name>
    <dbReference type="NCBI Taxonomy" id="60711"/>
    <lineage>
        <taxon>Eukaryota</taxon>
        <taxon>Metazoa</taxon>
        <taxon>Chordata</taxon>
        <taxon>Craniata</taxon>
        <taxon>Vertebrata</taxon>
        <taxon>Euteleostomi</taxon>
        <taxon>Mammalia</taxon>
        <taxon>Eutheria</taxon>
        <taxon>Euarchontoglires</taxon>
        <taxon>Primates</taxon>
        <taxon>Haplorrhini</taxon>
        <taxon>Catarrhini</taxon>
        <taxon>Cercopithecidae</taxon>
        <taxon>Cercopithecinae</taxon>
        <taxon>Chlorocebus</taxon>
    </lineage>
</organism>
<sequence length="40" mass="4421">MFRAQCHRLRARGARKARAGAWRGCTFPRLGKSVFAGGIC</sequence>
<dbReference type="Bgee" id="ENSCSAG00000008582">
    <property type="expression patterns" value="Expressed in blood and 7 other cell types or tissues"/>
</dbReference>
<dbReference type="Proteomes" id="UP000029965">
    <property type="component" value="Chromosome 11"/>
</dbReference>
<reference evidence="1" key="2">
    <citation type="submission" date="2025-08" db="UniProtKB">
        <authorList>
            <consortium name="Ensembl"/>
        </authorList>
    </citation>
    <scope>IDENTIFICATION</scope>
</reference>
<evidence type="ECO:0000313" key="1">
    <source>
        <dbReference type="Ensembl" id="ENSCSAP00000004840.1"/>
    </source>
</evidence>
<proteinExistence type="predicted"/>